<feature type="transmembrane region" description="Helical" evidence="1">
    <location>
        <begin position="64"/>
        <end position="83"/>
    </location>
</feature>
<gene>
    <name evidence="2" type="ORF">JCM16418_3619</name>
</gene>
<keyword evidence="1" id="KW-0472">Membrane</keyword>
<dbReference type="OrthoDB" id="2373063at2"/>
<dbReference type="STRING" id="1236976.JCM16418_3619"/>
<proteinExistence type="predicted"/>
<dbReference type="AlphaFoldDB" id="W7YLL2"/>
<dbReference type="Pfam" id="PF13346">
    <property type="entry name" value="ABC2_membrane_5"/>
    <property type="match status" value="1"/>
</dbReference>
<accession>W7YLL2</accession>
<keyword evidence="1" id="KW-0812">Transmembrane</keyword>
<reference evidence="2 3" key="1">
    <citation type="journal article" date="2014" name="Genome Announc.">
        <title>Draft Genome Sequence of Paenibacillus pini JCM 16418T, Isolated from the Rhizosphere of Pine Tree.</title>
        <authorList>
            <person name="Yuki M."/>
            <person name="Oshima K."/>
            <person name="Suda W."/>
            <person name="Oshida Y."/>
            <person name="Kitamura K."/>
            <person name="Iida Y."/>
            <person name="Hattori M."/>
            <person name="Ohkuma M."/>
        </authorList>
    </citation>
    <scope>NUCLEOTIDE SEQUENCE [LARGE SCALE GENOMIC DNA]</scope>
    <source>
        <strain evidence="2 3">JCM 16418</strain>
    </source>
</reference>
<sequence>MNATRSTFWALTLHEFKNKGSWRKKNRTKMSRAWWLAYCLLLVIAALGATTYFAVRETFPLDRIWLATLGFPYIVFFLGFGSIKREWENETYGWWLTLPYSRLHLIGAKWLGTWIKVLIVISAVFVIGTVYIFLLSLILSNYTLSDAASFIITGLNWLSIMIGFSPILISLGLIMNSVMHSTLRPLTPVLWIVFMSSFSILFYNNDNFLSEGSLDLSNGSQPHMAVLFPYHWAVPLSMLISWLVTYFVIRLTAYLFQEKLSL</sequence>
<dbReference type="InterPro" id="IPR025699">
    <property type="entry name" value="ABC2_memb-like"/>
</dbReference>
<evidence type="ECO:0000256" key="1">
    <source>
        <dbReference type="SAM" id="Phobius"/>
    </source>
</evidence>
<evidence type="ECO:0000313" key="3">
    <source>
        <dbReference type="Proteomes" id="UP000019364"/>
    </source>
</evidence>
<evidence type="ECO:0000313" key="2">
    <source>
        <dbReference type="EMBL" id="GAF09477.1"/>
    </source>
</evidence>
<dbReference type="Proteomes" id="UP000019364">
    <property type="component" value="Unassembled WGS sequence"/>
</dbReference>
<keyword evidence="1" id="KW-1133">Transmembrane helix</keyword>
<dbReference type="EMBL" id="BAVZ01000012">
    <property type="protein sequence ID" value="GAF09477.1"/>
    <property type="molecule type" value="Genomic_DNA"/>
</dbReference>
<dbReference type="RefSeq" id="WP_036651026.1">
    <property type="nucleotide sequence ID" value="NZ_BAVZ01000012.1"/>
</dbReference>
<name>W7YLL2_9BACL</name>
<feature type="transmembrane region" description="Helical" evidence="1">
    <location>
        <begin position="186"/>
        <end position="203"/>
    </location>
</feature>
<feature type="transmembrane region" description="Helical" evidence="1">
    <location>
        <begin position="117"/>
        <end position="138"/>
    </location>
</feature>
<protein>
    <submittedName>
        <fullName evidence="2">Uncharacterized protein</fullName>
    </submittedName>
</protein>
<feature type="transmembrane region" description="Helical" evidence="1">
    <location>
        <begin position="232"/>
        <end position="256"/>
    </location>
</feature>
<dbReference type="eggNOG" id="ENOG503348G">
    <property type="taxonomic scope" value="Bacteria"/>
</dbReference>
<feature type="transmembrane region" description="Helical" evidence="1">
    <location>
        <begin position="33"/>
        <end position="52"/>
    </location>
</feature>
<comment type="caution">
    <text evidence="2">The sequence shown here is derived from an EMBL/GenBank/DDBJ whole genome shotgun (WGS) entry which is preliminary data.</text>
</comment>
<feature type="transmembrane region" description="Helical" evidence="1">
    <location>
        <begin position="150"/>
        <end position="174"/>
    </location>
</feature>
<keyword evidence="3" id="KW-1185">Reference proteome</keyword>
<organism evidence="2 3">
    <name type="scientific">Paenibacillus pini JCM 16418</name>
    <dbReference type="NCBI Taxonomy" id="1236976"/>
    <lineage>
        <taxon>Bacteria</taxon>
        <taxon>Bacillati</taxon>
        <taxon>Bacillota</taxon>
        <taxon>Bacilli</taxon>
        <taxon>Bacillales</taxon>
        <taxon>Paenibacillaceae</taxon>
        <taxon>Paenibacillus</taxon>
    </lineage>
</organism>